<dbReference type="InterPro" id="IPR003680">
    <property type="entry name" value="Flavodoxin_fold"/>
</dbReference>
<dbReference type="SUPFAM" id="SSF52218">
    <property type="entry name" value="Flavoproteins"/>
    <property type="match status" value="1"/>
</dbReference>
<evidence type="ECO:0000259" key="3">
    <source>
        <dbReference type="Pfam" id="PF02525"/>
    </source>
</evidence>
<evidence type="ECO:0000256" key="1">
    <source>
        <dbReference type="ARBA" id="ARBA00006252"/>
    </source>
</evidence>
<dbReference type="PANTHER" id="PTHR10204:SF34">
    <property type="entry name" value="NAD(P)H DEHYDROGENASE [QUINONE] 1 ISOFORM 1"/>
    <property type="match status" value="1"/>
</dbReference>
<evidence type="ECO:0000313" key="4">
    <source>
        <dbReference type="EMBL" id="EDS18567.1"/>
    </source>
</evidence>
<gene>
    <name evidence="4" type="ORF">CLORAM_01516</name>
</gene>
<dbReference type="PANTHER" id="PTHR10204">
    <property type="entry name" value="NAD P H OXIDOREDUCTASE-RELATED"/>
    <property type="match status" value="1"/>
</dbReference>
<sequence>MMKVLVIYCHPSNKSFTARMKDEFIRGLEDGGHTCQLIDLYQINFDETFSEEEYLREAFYDQALKVPEDVQAHQRLINANDAVVFIYPVFWTEAPGKLVGWFQRVWTYGFAYGTETKMKQLDKVLMLVTMGGDLSEEIRQQQVAAMKVVMLGDRIGERAKTKEMIVFDRMSRDYPVREVNYSKNLKRAYLLGKEF</sequence>
<comment type="similarity">
    <text evidence="1">Belongs to the NAD(P)H dehydrogenase (quinone) family.</text>
</comment>
<dbReference type="Proteomes" id="UP000005798">
    <property type="component" value="Unassembled WGS sequence"/>
</dbReference>
<keyword evidence="5" id="KW-1185">Reference proteome</keyword>
<dbReference type="GO" id="GO:0003955">
    <property type="term" value="F:NAD(P)H dehydrogenase (quinone) activity"/>
    <property type="evidence" value="ECO:0007669"/>
    <property type="project" value="TreeGrafter"/>
</dbReference>
<dbReference type="Pfam" id="PF02525">
    <property type="entry name" value="Flavodoxin_2"/>
    <property type="match status" value="1"/>
</dbReference>
<dbReference type="InterPro" id="IPR051545">
    <property type="entry name" value="NAD(P)H_dehydrogenase_qn"/>
</dbReference>
<evidence type="ECO:0000313" key="5">
    <source>
        <dbReference type="Proteomes" id="UP000005798"/>
    </source>
</evidence>
<name>B0N4G5_9FIRM</name>
<dbReference type="EMBL" id="ABFX02000005">
    <property type="protein sequence ID" value="EDS18567.1"/>
    <property type="molecule type" value="Genomic_DNA"/>
</dbReference>
<evidence type="ECO:0000256" key="2">
    <source>
        <dbReference type="ARBA" id="ARBA00023002"/>
    </source>
</evidence>
<dbReference type="AlphaFoldDB" id="B0N4G5"/>
<reference evidence="4" key="1">
    <citation type="submission" date="2007-11" db="EMBL/GenBank/DDBJ databases">
        <authorList>
            <person name="Fulton L."/>
            <person name="Clifton S."/>
            <person name="Fulton B."/>
            <person name="Xu J."/>
            <person name="Minx P."/>
            <person name="Pepin K.H."/>
            <person name="Johnson M."/>
            <person name="Thiruvilangam P."/>
            <person name="Bhonagiri V."/>
            <person name="Nash W.E."/>
            <person name="Mardis E.R."/>
            <person name="Wilson R.K."/>
        </authorList>
    </citation>
    <scope>NUCLEOTIDE SEQUENCE [LARGE SCALE GENOMIC DNA]</scope>
    <source>
        <strain evidence="4">DSM 1402</strain>
    </source>
</reference>
<dbReference type="GO" id="GO:0005829">
    <property type="term" value="C:cytosol"/>
    <property type="evidence" value="ECO:0007669"/>
    <property type="project" value="TreeGrafter"/>
</dbReference>
<feature type="domain" description="Flavodoxin-like fold" evidence="3">
    <location>
        <begin position="2"/>
        <end position="137"/>
    </location>
</feature>
<dbReference type="InterPro" id="IPR029039">
    <property type="entry name" value="Flavoprotein-like_sf"/>
</dbReference>
<accession>B0N4G5</accession>
<dbReference type="HOGENOM" id="CLU_058643_1_1_9"/>
<keyword evidence="2" id="KW-0560">Oxidoreductase</keyword>
<comment type="caution">
    <text evidence="4">The sequence shown here is derived from an EMBL/GenBank/DDBJ whole genome shotgun (WGS) entry which is preliminary data.</text>
</comment>
<organism evidence="4 5">
    <name type="scientific">Thomasclavelia ramosa DSM 1402</name>
    <dbReference type="NCBI Taxonomy" id="445974"/>
    <lineage>
        <taxon>Bacteria</taxon>
        <taxon>Bacillati</taxon>
        <taxon>Bacillota</taxon>
        <taxon>Erysipelotrichia</taxon>
        <taxon>Erysipelotrichales</taxon>
        <taxon>Coprobacillaceae</taxon>
        <taxon>Thomasclavelia</taxon>
    </lineage>
</organism>
<reference evidence="4" key="2">
    <citation type="submission" date="2014-06" db="EMBL/GenBank/DDBJ databases">
        <title>Draft genome sequence of Clostridium ramosum(DSM 1402).</title>
        <authorList>
            <person name="Sudarsanam P."/>
            <person name="Ley R."/>
            <person name="Guruge J."/>
            <person name="Turnbaugh P.J."/>
            <person name="Mahowald M."/>
            <person name="Liep D."/>
            <person name="Gordon J."/>
        </authorList>
    </citation>
    <scope>NUCLEOTIDE SEQUENCE</scope>
    <source>
        <strain evidence="4">DSM 1402</strain>
    </source>
</reference>
<dbReference type="eggNOG" id="COG2249">
    <property type="taxonomic scope" value="Bacteria"/>
</dbReference>
<proteinExistence type="inferred from homology"/>
<protein>
    <submittedName>
        <fullName evidence="4">Flavodoxin-like protein</fullName>
    </submittedName>
</protein>
<dbReference type="Gene3D" id="3.40.50.360">
    <property type="match status" value="1"/>
</dbReference>